<dbReference type="GO" id="GO:0008168">
    <property type="term" value="F:methyltransferase activity"/>
    <property type="evidence" value="ECO:0007669"/>
    <property type="project" value="UniProtKB-KW"/>
</dbReference>
<dbReference type="GO" id="GO:0032259">
    <property type="term" value="P:methylation"/>
    <property type="evidence" value="ECO:0007669"/>
    <property type="project" value="UniProtKB-KW"/>
</dbReference>
<evidence type="ECO:0000313" key="2">
    <source>
        <dbReference type="EMBL" id="TMM31319.1"/>
    </source>
</evidence>
<name>A0A5S3NCE5_9FLAO</name>
<organism evidence="2 3">
    <name type="scientific">Polaribacter aestuariivivens</name>
    <dbReference type="NCBI Taxonomy" id="2304626"/>
    <lineage>
        <taxon>Bacteria</taxon>
        <taxon>Pseudomonadati</taxon>
        <taxon>Bacteroidota</taxon>
        <taxon>Flavobacteriia</taxon>
        <taxon>Flavobacteriales</taxon>
        <taxon>Flavobacteriaceae</taxon>
    </lineage>
</organism>
<dbReference type="Gene3D" id="3.40.50.150">
    <property type="entry name" value="Vaccinia Virus protein VP39"/>
    <property type="match status" value="1"/>
</dbReference>
<proteinExistence type="predicted"/>
<dbReference type="Gene3D" id="2.20.25.110">
    <property type="entry name" value="S-adenosyl-L-methionine-dependent methyltransferases"/>
    <property type="match status" value="1"/>
</dbReference>
<evidence type="ECO:0000313" key="3">
    <source>
        <dbReference type="Proteomes" id="UP000307140"/>
    </source>
</evidence>
<sequence length="241" mass="28145">MDTKNWFEDWFNTPYYHTLYKDRNTSDAQLFMKNITVFLELPKTTHILDLPCGKGRHAVFLNSLGYKVTGGDLSENSIKSAKKFENDRLTFKVHDMRKPFKNKYNAVFNLFTSFGYFEDDAEDILILQNIKNGLTNHGLFIFDFLNANKVKANLVAKETKVVDGITFHIKREIKNGFILKHISFFADDKQHSFTERVKFLDLDKMTSYFNKVGFTIMHIFGDYKLNDFDSENSNRLILVAK</sequence>
<reference evidence="2 3" key="1">
    <citation type="submission" date="2019-05" db="EMBL/GenBank/DDBJ databases">
        <title>Polaribacter aestuariivivens sp. nov., isolated from a tidal flat.</title>
        <authorList>
            <person name="Yoon J.-H."/>
        </authorList>
    </citation>
    <scope>NUCLEOTIDE SEQUENCE [LARGE SCALE GENOMIC DNA]</scope>
    <source>
        <strain evidence="2 3">DBTF-3</strain>
    </source>
</reference>
<dbReference type="SUPFAM" id="SSF53335">
    <property type="entry name" value="S-adenosyl-L-methionine-dependent methyltransferases"/>
    <property type="match status" value="1"/>
</dbReference>
<dbReference type="InterPro" id="IPR025714">
    <property type="entry name" value="Methyltranfer_dom"/>
</dbReference>
<dbReference type="EMBL" id="VANR01000002">
    <property type="protein sequence ID" value="TMM31319.1"/>
    <property type="molecule type" value="Genomic_DNA"/>
</dbReference>
<dbReference type="PANTHER" id="PTHR43861">
    <property type="entry name" value="TRANS-ACONITATE 2-METHYLTRANSFERASE-RELATED"/>
    <property type="match status" value="1"/>
</dbReference>
<keyword evidence="2" id="KW-0808">Transferase</keyword>
<dbReference type="Pfam" id="PF13847">
    <property type="entry name" value="Methyltransf_31"/>
    <property type="match status" value="1"/>
</dbReference>
<keyword evidence="2" id="KW-0489">Methyltransferase</keyword>
<dbReference type="OrthoDB" id="9811589at2"/>
<protein>
    <submittedName>
        <fullName evidence="2">Class I SAM-dependent methyltransferase</fullName>
    </submittedName>
</protein>
<keyword evidence="3" id="KW-1185">Reference proteome</keyword>
<gene>
    <name evidence="2" type="ORF">FDT66_04960</name>
</gene>
<evidence type="ECO:0000259" key="1">
    <source>
        <dbReference type="Pfam" id="PF13847"/>
    </source>
</evidence>
<accession>A0A5S3NCE5</accession>
<feature type="domain" description="Methyltransferase" evidence="1">
    <location>
        <begin position="43"/>
        <end position="162"/>
    </location>
</feature>
<dbReference type="Proteomes" id="UP000307140">
    <property type="component" value="Unassembled WGS sequence"/>
</dbReference>
<dbReference type="InterPro" id="IPR029063">
    <property type="entry name" value="SAM-dependent_MTases_sf"/>
</dbReference>
<dbReference type="RefSeq" id="WP_138535047.1">
    <property type="nucleotide sequence ID" value="NZ_VANR01000002.1"/>
</dbReference>
<dbReference type="CDD" id="cd02440">
    <property type="entry name" value="AdoMet_MTases"/>
    <property type="match status" value="1"/>
</dbReference>
<dbReference type="AlphaFoldDB" id="A0A5S3NCE5"/>
<comment type="caution">
    <text evidence="2">The sequence shown here is derived from an EMBL/GenBank/DDBJ whole genome shotgun (WGS) entry which is preliminary data.</text>
</comment>